<reference evidence="3 4" key="1">
    <citation type="submission" date="2020-02" db="EMBL/GenBank/DDBJ databases">
        <title>Nitrogenibacter mangrovi gen. nov., sp. nov. isolated from mangrove sediment, a denitrifying betaproteobacterium.</title>
        <authorList>
            <person name="Liao H."/>
            <person name="Tian Y."/>
        </authorList>
    </citation>
    <scope>NUCLEOTIDE SEQUENCE [LARGE SCALE GENOMIC DNA]</scope>
    <source>
        <strain evidence="3 4">M9-3-2</strain>
    </source>
</reference>
<evidence type="ECO:0000259" key="2">
    <source>
        <dbReference type="Pfam" id="PF16036"/>
    </source>
</evidence>
<dbReference type="InterPro" id="IPR016088">
    <property type="entry name" value="Chalcone_isomerase_3-sand"/>
</dbReference>
<dbReference type="PANTHER" id="PTHR47698:SF2">
    <property type="entry name" value="FATTY-ACID-BINDING PROTEIN 3, CHLOROPLASTIC"/>
    <property type="match status" value="1"/>
</dbReference>
<dbReference type="InterPro" id="IPR016087">
    <property type="entry name" value="Chalcone_isomerase"/>
</dbReference>
<sequence>MRTLTALLCCLFTLLAHATTEVAGIRFQDSATIGEHTLALNGAGLRTKFFFKIYAVGLYLPSRATTAAAALEDTGAKRIDLTLLRDLSARKFVDALDAGLEKNLSATEMAALKPRITQFTQTLLALGEAHEGTRIQIDYTPTRGTQLVVAGQDAGAPIAGAEFFDALLRVWIGAHPAQDDLKARLLGR</sequence>
<keyword evidence="1" id="KW-0732">Signal</keyword>
<dbReference type="SUPFAM" id="SSF54626">
    <property type="entry name" value="Chalcone isomerase"/>
    <property type="match status" value="1"/>
</dbReference>
<accession>A0A6C1B9C2</accession>
<evidence type="ECO:0000313" key="4">
    <source>
        <dbReference type="Proteomes" id="UP000501991"/>
    </source>
</evidence>
<feature type="domain" description="Chalcone isomerase" evidence="2">
    <location>
        <begin position="20"/>
        <end position="187"/>
    </location>
</feature>
<dbReference type="EMBL" id="CP048836">
    <property type="protein sequence ID" value="QID18940.1"/>
    <property type="molecule type" value="Genomic_DNA"/>
</dbReference>
<dbReference type="Pfam" id="PF16036">
    <property type="entry name" value="Chalcone_3"/>
    <property type="match status" value="1"/>
</dbReference>
<keyword evidence="4" id="KW-1185">Reference proteome</keyword>
<dbReference type="Proteomes" id="UP000501991">
    <property type="component" value="Chromosome"/>
</dbReference>
<feature type="chain" id="PRO_5025394434" description="Chalcone isomerase domain-containing protein" evidence="1">
    <location>
        <begin position="19"/>
        <end position="188"/>
    </location>
</feature>
<feature type="signal peptide" evidence="1">
    <location>
        <begin position="1"/>
        <end position="18"/>
    </location>
</feature>
<dbReference type="InterPro" id="IPR036298">
    <property type="entry name" value="Chalcone_isomerase_sf"/>
</dbReference>
<proteinExistence type="predicted"/>
<evidence type="ECO:0000313" key="3">
    <source>
        <dbReference type="EMBL" id="QID18940.1"/>
    </source>
</evidence>
<dbReference type="RefSeq" id="WP_173767082.1">
    <property type="nucleotide sequence ID" value="NZ_CP048836.1"/>
</dbReference>
<dbReference type="PANTHER" id="PTHR47698">
    <property type="entry name" value="FATTY-ACID-BINDING PROTEIN 3, CHLOROPLASTIC"/>
    <property type="match status" value="1"/>
</dbReference>
<dbReference type="GO" id="GO:0016872">
    <property type="term" value="F:intramolecular lyase activity"/>
    <property type="evidence" value="ECO:0007669"/>
    <property type="project" value="InterPro"/>
</dbReference>
<dbReference type="Gene3D" id="3.50.70.10">
    <property type="match status" value="1"/>
</dbReference>
<organism evidence="3 4">
    <name type="scientific">Nitrogeniibacter mangrovi</name>
    <dbReference type="NCBI Taxonomy" id="2016596"/>
    <lineage>
        <taxon>Bacteria</taxon>
        <taxon>Pseudomonadati</taxon>
        <taxon>Pseudomonadota</taxon>
        <taxon>Betaproteobacteria</taxon>
        <taxon>Rhodocyclales</taxon>
        <taxon>Zoogloeaceae</taxon>
        <taxon>Nitrogeniibacter</taxon>
    </lineage>
</organism>
<name>A0A6C1B9C2_9RHOO</name>
<gene>
    <name evidence="3" type="ORF">G3580_15710</name>
</gene>
<evidence type="ECO:0000256" key="1">
    <source>
        <dbReference type="SAM" id="SignalP"/>
    </source>
</evidence>
<protein>
    <recommendedName>
        <fullName evidence="2">Chalcone isomerase domain-containing protein</fullName>
    </recommendedName>
</protein>
<dbReference type="KEGG" id="azq:G3580_15710"/>
<dbReference type="AlphaFoldDB" id="A0A6C1B9C2"/>